<dbReference type="InterPro" id="IPR001650">
    <property type="entry name" value="Helicase_C-like"/>
</dbReference>
<dbReference type="PANTHER" id="PTHR47957">
    <property type="entry name" value="ATP-DEPENDENT HELICASE HRQ1"/>
    <property type="match status" value="1"/>
</dbReference>
<dbReference type="PROSITE" id="PS51192">
    <property type="entry name" value="HELICASE_ATP_BIND_1"/>
    <property type="match status" value="1"/>
</dbReference>
<reference evidence="6" key="1">
    <citation type="journal article" date="2019" name="Int. J. Syst. Evol. Microbiol.">
        <title>The Global Catalogue of Microorganisms (GCM) 10K type strain sequencing project: providing services to taxonomists for standard genome sequencing and annotation.</title>
        <authorList>
            <consortium name="The Broad Institute Genomics Platform"/>
            <consortium name="The Broad Institute Genome Sequencing Center for Infectious Disease"/>
            <person name="Wu L."/>
            <person name="Ma J."/>
        </authorList>
    </citation>
    <scope>NUCLEOTIDE SEQUENCE [LARGE SCALE GENOMIC DNA]</scope>
    <source>
        <strain evidence="6">JCM 14234</strain>
    </source>
</reference>
<keyword evidence="2" id="KW-0067">ATP-binding</keyword>
<evidence type="ECO:0000313" key="5">
    <source>
        <dbReference type="EMBL" id="GAA3026752.1"/>
    </source>
</evidence>
<evidence type="ECO:0000256" key="1">
    <source>
        <dbReference type="ARBA" id="ARBA00022741"/>
    </source>
</evidence>
<evidence type="ECO:0000259" key="3">
    <source>
        <dbReference type="PROSITE" id="PS51192"/>
    </source>
</evidence>
<protein>
    <submittedName>
        <fullName evidence="5">DEAD/DEAH box helicase</fullName>
    </submittedName>
</protein>
<keyword evidence="6" id="KW-1185">Reference proteome</keyword>
<dbReference type="GO" id="GO:0004386">
    <property type="term" value="F:helicase activity"/>
    <property type="evidence" value="ECO:0007669"/>
    <property type="project" value="UniProtKB-KW"/>
</dbReference>
<name>A0ABP6KY22_9ACTN</name>
<keyword evidence="1" id="KW-0547">Nucleotide-binding</keyword>
<evidence type="ECO:0000259" key="4">
    <source>
        <dbReference type="PROSITE" id="PS51194"/>
    </source>
</evidence>
<evidence type="ECO:0000256" key="2">
    <source>
        <dbReference type="ARBA" id="ARBA00022840"/>
    </source>
</evidence>
<dbReference type="InterPro" id="IPR014001">
    <property type="entry name" value="Helicase_ATP-bd"/>
</dbReference>
<dbReference type="NCBIfam" id="TIGR03817">
    <property type="entry name" value="DECH_helic"/>
    <property type="match status" value="1"/>
</dbReference>
<dbReference type="CDD" id="cd17923">
    <property type="entry name" value="DEXHc_Hrq1-like"/>
    <property type="match status" value="1"/>
</dbReference>
<dbReference type="PANTHER" id="PTHR47957:SF3">
    <property type="entry name" value="ATP-DEPENDENT HELICASE HRQ1"/>
    <property type="match status" value="1"/>
</dbReference>
<dbReference type="RefSeq" id="WP_290707157.1">
    <property type="nucleotide sequence ID" value="NZ_BAAAVS010000011.1"/>
</dbReference>
<dbReference type="EMBL" id="BAAAVS010000011">
    <property type="protein sequence ID" value="GAA3026752.1"/>
    <property type="molecule type" value="Genomic_DNA"/>
</dbReference>
<dbReference type="InterPro" id="IPR018973">
    <property type="entry name" value="MZB"/>
</dbReference>
<dbReference type="PROSITE" id="PS51194">
    <property type="entry name" value="HELICASE_CTER"/>
    <property type="match status" value="1"/>
</dbReference>
<feature type="domain" description="Helicase C-terminal" evidence="4">
    <location>
        <begin position="292"/>
        <end position="444"/>
    </location>
</feature>
<proteinExistence type="predicted"/>
<sequence length="774" mass="82043">MSGSYGEELLRAALAGTDPNASPVTHTEVIPAAQARYGQWPRWLDPAIVAAYAELGLHRPWQHQVVAAEHAFAGRHVVIATGTASGKSLAYQLPVLQTLLSDHGTTALYLAPTKALGADQLRSLSTILAANPDFARLAPCTYDGDTDAQLRQWARANSRIVFTNPDMCHIGILSGHHRWQQFLRQLRFIVVDECHHYRGVFGAHTALVLRRLLRVARAAGADPVVVAASATTADPARTLSRLIGEPANEVTDDASPTGERTVALWEPDFLPEVTGENGAPVRRSAGAEAGRILADFVIEGARTLCFVRSRRGAEITARTAAGLLGSAAPELAGRVAAYRAGYLADDRRRLERAIADGELLGVATTNALELGVDISGLDAVIIAGYPGTVASFWQQAGRAGRRSAASAVVLIARDDPLDTYLVHHPEALLRKPVEATVFDPTNPYVLKPHLLCAAAELPLKPDEVDRLGVAEAVNELTDEGLLRRRKAGWYPAVGLEPHADIDIRGGIGGQILIVDTSTSRLLGTVDTGRALSSVHPGAVHIHQGASYVVDDLDLGDGLALVHPEEPDWTTSPRETTEIAVVTVVRKAEHGQLHVALVEVTVTSQVVGYLRKLPGGEIVDSVELDLPPQTLPTRAVQFTLTPESLAAAGISDANLPGALHAAEHAMIGMLPLVATCDRWDIGGLSTNLHADTGLPTIYVYDGYPGGAGFADRGFEAFAEWVAATHEAVSSCGCEKGCPSCVQSPKCGNGNEPLDKAGAVTILDVIGRAADVSGRN</sequence>
<dbReference type="Pfam" id="PF00271">
    <property type="entry name" value="Helicase_C"/>
    <property type="match status" value="1"/>
</dbReference>
<gene>
    <name evidence="5" type="ORF">GCM10010528_05530</name>
</gene>
<dbReference type="Pfam" id="PF22982">
    <property type="entry name" value="WHD_HRQ1"/>
    <property type="match status" value="1"/>
</dbReference>
<keyword evidence="5" id="KW-0347">Helicase</keyword>
<dbReference type="SMART" id="SM00490">
    <property type="entry name" value="HELICc"/>
    <property type="match status" value="1"/>
</dbReference>
<keyword evidence="5" id="KW-0378">Hydrolase</keyword>
<dbReference type="CDD" id="cd18797">
    <property type="entry name" value="SF2_C_Hrq"/>
    <property type="match status" value="1"/>
</dbReference>
<dbReference type="InterPro" id="IPR055227">
    <property type="entry name" value="HRQ1_WHD"/>
</dbReference>
<dbReference type="InterPro" id="IPR011545">
    <property type="entry name" value="DEAD/DEAH_box_helicase_dom"/>
</dbReference>
<dbReference type="Pfam" id="PF09369">
    <property type="entry name" value="MZB"/>
    <property type="match status" value="1"/>
</dbReference>
<evidence type="ECO:0000313" key="6">
    <source>
        <dbReference type="Proteomes" id="UP001501035"/>
    </source>
</evidence>
<dbReference type="SMART" id="SM00487">
    <property type="entry name" value="DEXDc"/>
    <property type="match status" value="1"/>
</dbReference>
<dbReference type="InterPro" id="IPR022307">
    <property type="entry name" value="Helicase_put_actinobac"/>
</dbReference>
<comment type="caution">
    <text evidence="5">The sequence shown here is derived from an EMBL/GenBank/DDBJ whole genome shotgun (WGS) entry which is preliminary data.</text>
</comment>
<accession>A0ABP6KY22</accession>
<dbReference type="Gene3D" id="3.40.50.300">
    <property type="entry name" value="P-loop containing nucleotide triphosphate hydrolases"/>
    <property type="match status" value="2"/>
</dbReference>
<dbReference type="Pfam" id="PF00270">
    <property type="entry name" value="DEAD"/>
    <property type="match status" value="1"/>
</dbReference>
<organism evidence="5 6">
    <name type="scientific">Gordonia defluvii</name>
    <dbReference type="NCBI Taxonomy" id="283718"/>
    <lineage>
        <taxon>Bacteria</taxon>
        <taxon>Bacillati</taxon>
        <taxon>Actinomycetota</taxon>
        <taxon>Actinomycetes</taxon>
        <taxon>Mycobacteriales</taxon>
        <taxon>Gordoniaceae</taxon>
        <taxon>Gordonia</taxon>
    </lineage>
</organism>
<feature type="domain" description="Helicase ATP-binding" evidence="3">
    <location>
        <begin position="68"/>
        <end position="250"/>
    </location>
</feature>
<dbReference type="SUPFAM" id="SSF52540">
    <property type="entry name" value="P-loop containing nucleoside triphosphate hydrolases"/>
    <property type="match status" value="1"/>
</dbReference>
<dbReference type="InterPro" id="IPR027417">
    <property type="entry name" value="P-loop_NTPase"/>
</dbReference>
<dbReference type="Proteomes" id="UP001501035">
    <property type="component" value="Unassembled WGS sequence"/>
</dbReference>